<evidence type="ECO:0000256" key="2">
    <source>
        <dbReference type="SAM" id="SignalP"/>
    </source>
</evidence>
<feature type="chain" id="PRO_5039281311" description="AMIN-like domain-containing protein" evidence="2">
    <location>
        <begin position="21"/>
        <end position="206"/>
    </location>
</feature>
<dbReference type="RefSeq" id="WP_152730185.1">
    <property type="nucleotide sequence ID" value="NZ_JAABOZ010000005.1"/>
</dbReference>
<feature type="region of interest" description="Disordered" evidence="1">
    <location>
        <begin position="21"/>
        <end position="75"/>
    </location>
</feature>
<evidence type="ECO:0000259" key="3">
    <source>
        <dbReference type="Pfam" id="PF24837"/>
    </source>
</evidence>
<comment type="caution">
    <text evidence="4">The sequence shown here is derived from an EMBL/GenBank/DDBJ whole genome shotgun (WGS) entry which is preliminary data.</text>
</comment>
<dbReference type="EMBL" id="JAAGWK010000005">
    <property type="protein sequence ID" value="NEL52969.1"/>
    <property type="molecule type" value="Genomic_DNA"/>
</dbReference>
<dbReference type="InterPro" id="IPR056303">
    <property type="entry name" value="AMIN-like"/>
</dbReference>
<evidence type="ECO:0000313" key="4">
    <source>
        <dbReference type="EMBL" id="NEL52969.1"/>
    </source>
</evidence>
<reference evidence="4 5" key="1">
    <citation type="submission" date="2020-02" db="EMBL/GenBank/DDBJ databases">
        <title>The whole genome sequence of CPCC 205119.</title>
        <authorList>
            <person name="Jiang Z."/>
        </authorList>
    </citation>
    <scope>NUCLEOTIDE SEQUENCE [LARGE SCALE GENOMIC DNA]</scope>
    <source>
        <strain evidence="4 5">CPCC 205119</strain>
    </source>
</reference>
<feature type="domain" description="AMIN-like" evidence="3">
    <location>
        <begin position="78"/>
        <end position="203"/>
    </location>
</feature>
<organism evidence="4 5">
    <name type="scientific">Goekera deserti</name>
    <dbReference type="NCBI Taxonomy" id="2497753"/>
    <lineage>
        <taxon>Bacteria</taxon>
        <taxon>Bacillati</taxon>
        <taxon>Actinomycetota</taxon>
        <taxon>Actinomycetes</taxon>
        <taxon>Geodermatophilales</taxon>
        <taxon>Geodermatophilaceae</taxon>
        <taxon>Goekera</taxon>
    </lineage>
</organism>
<feature type="compositionally biased region" description="Low complexity" evidence="1">
    <location>
        <begin position="27"/>
        <end position="44"/>
    </location>
</feature>
<sequence length="206" mass="20303">MKRPYAVLVVAGVLAAGCTADQGTENAGATGSATASPSPAAPSSGGPGGPAVTGEPPFPADAEPDASDGGPVAGGGLTVSDVRVAAQDGFDRVVFEFGGTGEPSWDVRYAEQATSQGSGEVVDVPGAEVLQVTLGGVGYPYETGVTEWSGPEPLTAPDTGRVAGVVFDATFEGLSTAFVGTSARAPFRVFTLTGPTRVVVDVADAG</sequence>
<dbReference type="Proteomes" id="UP000470470">
    <property type="component" value="Unassembled WGS sequence"/>
</dbReference>
<gene>
    <name evidence="4" type="ORF">G1H19_02925</name>
</gene>
<protein>
    <recommendedName>
        <fullName evidence="3">AMIN-like domain-containing protein</fullName>
    </recommendedName>
</protein>
<accession>A0A7K3WAC2</accession>
<dbReference type="AlphaFoldDB" id="A0A7K3WAC2"/>
<keyword evidence="5" id="KW-1185">Reference proteome</keyword>
<evidence type="ECO:0000256" key="1">
    <source>
        <dbReference type="SAM" id="MobiDB-lite"/>
    </source>
</evidence>
<feature type="signal peptide" evidence="2">
    <location>
        <begin position="1"/>
        <end position="20"/>
    </location>
</feature>
<dbReference type="PROSITE" id="PS51257">
    <property type="entry name" value="PROKAR_LIPOPROTEIN"/>
    <property type="match status" value="1"/>
</dbReference>
<keyword evidence="2" id="KW-0732">Signal</keyword>
<proteinExistence type="predicted"/>
<evidence type="ECO:0000313" key="5">
    <source>
        <dbReference type="Proteomes" id="UP000470470"/>
    </source>
</evidence>
<name>A0A7K3WAC2_9ACTN</name>
<dbReference type="Pfam" id="PF24837">
    <property type="entry name" value="AMIN-like"/>
    <property type="match status" value="1"/>
</dbReference>